<evidence type="ECO:0000259" key="6">
    <source>
        <dbReference type="Pfam" id="PF01833"/>
    </source>
</evidence>
<accession>A0A1Y2C685</accession>
<evidence type="ECO:0000256" key="3">
    <source>
        <dbReference type="PROSITE-ProRule" id="PRU00023"/>
    </source>
</evidence>
<dbReference type="Pfam" id="PF12796">
    <property type="entry name" value="Ank_2"/>
    <property type="match status" value="1"/>
</dbReference>
<dbReference type="Gene3D" id="2.60.40.10">
    <property type="entry name" value="Immunoglobulins"/>
    <property type="match status" value="1"/>
</dbReference>
<comment type="caution">
    <text evidence="8">The sequence shown here is derived from an EMBL/GenBank/DDBJ whole genome shotgun (WGS) entry which is preliminary data.</text>
</comment>
<feature type="region of interest" description="Disordered" evidence="4">
    <location>
        <begin position="716"/>
        <end position="735"/>
    </location>
</feature>
<proteinExistence type="predicted"/>
<dbReference type="InterPro" id="IPR002110">
    <property type="entry name" value="Ankyrin_rpt"/>
</dbReference>
<evidence type="ECO:0000256" key="4">
    <source>
        <dbReference type="SAM" id="MobiDB-lite"/>
    </source>
</evidence>
<gene>
    <name evidence="8" type="ORF">BCR33DRAFT_718242</name>
</gene>
<evidence type="ECO:0000259" key="7">
    <source>
        <dbReference type="Pfam" id="PF25603"/>
    </source>
</evidence>
<dbReference type="AlphaFoldDB" id="A0A1Y2C685"/>
<dbReference type="Proteomes" id="UP000193642">
    <property type="component" value="Unassembled WGS sequence"/>
</dbReference>
<dbReference type="PROSITE" id="PS50088">
    <property type="entry name" value="ANK_REPEAT"/>
    <property type="match status" value="2"/>
</dbReference>
<dbReference type="EMBL" id="MCGO01000028">
    <property type="protein sequence ID" value="ORY42549.1"/>
    <property type="molecule type" value="Genomic_DNA"/>
</dbReference>
<keyword evidence="2 3" id="KW-0040">ANK repeat</keyword>
<feature type="region of interest" description="Disordered" evidence="4">
    <location>
        <begin position="402"/>
        <end position="426"/>
    </location>
</feature>
<organism evidence="8 9">
    <name type="scientific">Rhizoclosmatium globosum</name>
    <dbReference type="NCBI Taxonomy" id="329046"/>
    <lineage>
        <taxon>Eukaryota</taxon>
        <taxon>Fungi</taxon>
        <taxon>Fungi incertae sedis</taxon>
        <taxon>Chytridiomycota</taxon>
        <taxon>Chytridiomycota incertae sedis</taxon>
        <taxon>Chytridiomycetes</taxon>
        <taxon>Chytridiales</taxon>
        <taxon>Chytriomycetaceae</taxon>
        <taxon>Rhizoclosmatium</taxon>
    </lineage>
</organism>
<dbReference type="InterPro" id="IPR057962">
    <property type="entry name" value="SPT23_MGA2_DBD"/>
</dbReference>
<dbReference type="SMART" id="SM00248">
    <property type="entry name" value="ANK"/>
    <property type="match status" value="2"/>
</dbReference>
<sequence length="1013" mass="109464">MFSKERFQSPANSDGDDSAYASMYSAGESEGARSPQWQPRLGPVGALGSTSSNNAGTTSVFSVSSAAAAGATVASAPKQAALNSTGDASLDSLKAQMDAAFAFSGGFAIKVLGVPLQNARSRVETQTKLCLQMVDVLGNKTSAWSHLRLPEQLVTKEKLRKSQNVVDYSLIPLNKVLDLQAVIICASDPKKDVQICSGCQQRELKRSKKKSEPAASVTSPNADVKMEDVGSLNLDLNGNTSAAAADNDAGKIVLFNCGSYVDFSSGDTILPTRITCYCRHHNEKTGFCVYFIARDHNSNVIATGISPPILITDDHKGTKSKTAAAIPATTTAGQKRSRTDEFLADMIPELSMLNNPTSPPNTVVRQNNNMQDDIIAQFIPALLASESNAPLFENFGIRSNSEGDSDFRRTKKQFQSPPPQASFAPTVPTVPTAIINRIIPGEGPIQGGVEITILGENIHNGLIAVFGDLEAITTQVWGTSTMICILPPSSTPGPVPVTLKALAGFPANTGVPDIPVTFMYKDDLDRSLMELALQVVGLRMTGSLDSARNIAMRIVNETAQETIHDSSLTFTELARNQLETAILNSLFSLEEHSVQQESQPQVVLTSLLDMTFHGSNGLNMLHLASLAGMTTLVKYLISLDCDVDPRDRNGFTPLMFAVQAGQWPTVGILVKAGASTLLTSKNGVSCFALAKRRTGGVEAFVKVLEGAVKEGIFSENTADEEEDEEEEEVEAEEVPVPVPEVERKSVTRMNSTGGVFSVPAVPEFVASKPTAASALPIDKLVAELCAAPLPSTLSLRKGSKASLGAIPKGSSKLNEITNQRWTNPEEELKNIMDGFKMFSFLGPLVHTMATPLIVNRVDVNYSNLFTSAELQGLHGDKVRKVNGKKLQQQLDRTVSVVPFSGFVDEDMCCESWNNGLGTHQYACKQAKKLRRAERKQRRKQRALWIFWLPLFTLIMMLLLIWVMVPEEELGALLDKLLGWNDGVVNKVKNTVHGLKHDGKNLILEFLNAGFGQL</sequence>
<dbReference type="InterPro" id="IPR013783">
    <property type="entry name" value="Ig-like_fold"/>
</dbReference>
<evidence type="ECO:0000313" key="8">
    <source>
        <dbReference type="EMBL" id="ORY42549.1"/>
    </source>
</evidence>
<dbReference type="SUPFAM" id="SSF48403">
    <property type="entry name" value="Ankyrin repeat"/>
    <property type="match status" value="1"/>
</dbReference>
<feature type="domain" description="IPT/TIG" evidence="6">
    <location>
        <begin position="434"/>
        <end position="500"/>
    </location>
</feature>
<name>A0A1Y2C685_9FUNG</name>
<evidence type="ECO:0000313" key="9">
    <source>
        <dbReference type="Proteomes" id="UP000193642"/>
    </source>
</evidence>
<dbReference type="InterPro" id="IPR036770">
    <property type="entry name" value="Ankyrin_rpt-contain_sf"/>
</dbReference>
<keyword evidence="1" id="KW-0677">Repeat</keyword>
<keyword evidence="5" id="KW-1133">Transmembrane helix</keyword>
<protein>
    <submittedName>
        <fullName evidence="8">Uncharacterized protein</fullName>
    </submittedName>
</protein>
<evidence type="ECO:0000256" key="2">
    <source>
        <dbReference type="ARBA" id="ARBA00023043"/>
    </source>
</evidence>
<dbReference type="Gene3D" id="1.25.40.20">
    <property type="entry name" value="Ankyrin repeat-containing domain"/>
    <property type="match status" value="1"/>
</dbReference>
<feature type="compositionally biased region" description="Acidic residues" evidence="4">
    <location>
        <begin position="717"/>
        <end position="733"/>
    </location>
</feature>
<dbReference type="SUPFAM" id="SSF81296">
    <property type="entry name" value="E set domains"/>
    <property type="match status" value="1"/>
</dbReference>
<feature type="transmembrane region" description="Helical" evidence="5">
    <location>
        <begin position="943"/>
        <end position="964"/>
    </location>
</feature>
<dbReference type="PROSITE" id="PS50297">
    <property type="entry name" value="ANK_REP_REGION"/>
    <property type="match status" value="2"/>
</dbReference>
<dbReference type="InterPro" id="IPR002909">
    <property type="entry name" value="IPT_dom"/>
</dbReference>
<dbReference type="STRING" id="329046.A0A1Y2C685"/>
<dbReference type="Pfam" id="PF01833">
    <property type="entry name" value="TIG"/>
    <property type="match status" value="1"/>
</dbReference>
<dbReference type="CDD" id="cd00102">
    <property type="entry name" value="IPT"/>
    <property type="match status" value="1"/>
</dbReference>
<dbReference type="Pfam" id="PF25603">
    <property type="entry name" value="SPT23_MGA2_DBD"/>
    <property type="match status" value="1"/>
</dbReference>
<dbReference type="OrthoDB" id="71307at2759"/>
<keyword evidence="5" id="KW-0472">Membrane</keyword>
<feature type="repeat" description="ANK" evidence="3">
    <location>
        <begin position="649"/>
        <end position="681"/>
    </location>
</feature>
<feature type="domain" description="SPT23/MGA2-like DNA-binding" evidence="7">
    <location>
        <begin position="107"/>
        <end position="316"/>
    </location>
</feature>
<feature type="repeat" description="ANK" evidence="3">
    <location>
        <begin position="616"/>
        <end position="648"/>
    </location>
</feature>
<keyword evidence="9" id="KW-1185">Reference proteome</keyword>
<dbReference type="PANTHER" id="PTHR24171">
    <property type="entry name" value="ANKYRIN REPEAT DOMAIN-CONTAINING PROTEIN 39-RELATED"/>
    <property type="match status" value="1"/>
</dbReference>
<dbReference type="InterPro" id="IPR014756">
    <property type="entry name" value="Ig_E-set"/>
</dbReference>
<reference evidence="8 9" key="1">
    <citation type="submission" date="2016-07" db="EMBL/GenBank/DDBJ databases">
        <title>Pervasive Adenine N6-methylation of Active Genes in Fungi.</title>
        <authorList>
            <consortium name="DOE Joint Genome Institute"/>
            <person name="Mondo S.J."/>
            <person name="Dannebaum R.O."/>
            <person name="Kuo R.C."/>
            <person name="Labutti K."/>
            <person name="Haridas S."/>
            <person name="Kuo A."/>
            <person name="Salamov A."/>
            <person name="Ahrendt S.R."/>
            <person name="Lipzen A."/>
            <person name="Sullivan W."/>
            <person name="Andreopoulos W.B."/>
            <person name="Clum A."/>
            <person name="Lindquist E."/>
            <person name="Daum C."/>
            <person name="Ramamoorthy G.K."/>
            <person name="Gryganskyi A."/>
            <person name="Culley D."/>
            <person name="Magnuson J.K."/>
            <person name="James T.Y."/>
            <person name="O'Malley M.A."/>
            <person name="Stajich J.E."/>
            <person name="Spatafora J.W."/>
            <person name="Visel A."/>
            <person name="Grigoriev I.V."/>
        </authorList>
    </citation>
    <scope>NUCLEOTIDE SEQUENCE [LARGE SCALE GENOMIC DNA]</scope>
    <source>
        <strain evidence="8 9">JEL800</strain>
    </source>
</reference>
<keyword evidence="5" id="KW-0812">Transmembrane</keyword>
<feature type="region of interest" description="Disordered" evidence="4">
    <location>
        <begin position="1"/>
        <end position="49"/>
    </location>
</feature>
<evidence type="ECO:0000256" key="5">
    <source>
        <dbReference type="SAM" id="Phobius"/>
    </source>
</evidence>
<evidence type="ECO:0000256" key="1">
    <source>
        <dbReference type="ARBA" id="ARBA00022737"/>
    </source>
</evidence>